<dbReference type="Pfam" id="PF13525">
    <property type="entry name" value="YfiO"/>
    <property type="match status" value="1"/>
</dbReference>
<dbReference type="InterPro" id="IPR011990">
    <property type="entry name" value="TPR-like_helical_dom_sf"/>
</dbReference>
<gene>
    <name evidence="3" type="primary">bamD</name>
    <name evidence="3" type="ORF">EKD02_01635</name>
</gene>
<dbReference type="EMBL" id="RXYK01000002">
    <property type="protein sequence ID" value="RTY39404.1"/>
    <property type="molecule type" value="Genomic_DNA"/>
</dbReference>
<keyword evidence="1" id="KW-0732">Signal</keyword>
<protein>
    <submittedName>
        <fullName evidence="3">Outer membrane protein assembly factor BamD</fullName>
    </submittedName>
</protein>
<dbReference type="InterPro" id="IPR039565">
    <property type="entry name" value="BamD-like"/>
</dbReference>
<comment type="caution">
    <text evidence="3">The sequence shown here is derived from an EMBL/GenBank/DDBJ whole genome shotgun (WGS) entry which is preliminary data.</text>
</comment>
<name>A0A3S0NB64_CHLPH</name>
<reference evidence="3 4" key="1">
    <citation type="submission" date="2018-12" db="EMBL/GenBank/DDBJ databases">
        <authorList>
            <person name="Lunina O.N."/>
            <person name="Grouzdev D.S."/>
            <person name="Gorlenko V.M."/>
            <person name="Savvichev A.S."/>
        </authorList>
    </citation>
    <scope>NUCLEOTIDE SEQUENCE [LARGE SCALE GENOMIC DNA]</scope>
    <source>
        <strain evidence="3 4">BrKhr-17</strain>
    </source>
</reference>
<sequence>MKQGLILFRSALVVIVFASMALWGCSSQKPVVKAETQVKEGYSRASEFYQKEEYEKAAAELEPLLFSSRATALEDDVLFLLADSYFQSEQYLLSSDMYDRLLQQVPRSPFREQAGFMLAQSYEKLSPVYELDQEYTRKAIESYSLWLGEYGTRDSAAVSRDLDTYRELLKINPDNASYRERFEGFSREMKRQGSITHATKAIPVLYDKLAASAYSVARQYVVLKKYKAAGIAFDEVVSRYSQTPWYRKALVGRIEVLVKRGKWFEARTAMDQFLQKYPESLEEMKGLREEILRNFSNS</sequence>
<dbReference type="SUPFAM" id="SSF48452">
    <property type="entry name" value="TPR-like"/>
    <property type="match status" value="1"/>
</dbReference>
<evidence type="ECO:0000256" key="1">
    <source>
        <dbReference type="ARBA" id="ARBA00022729"/>
    </source>
</evidence>
<evidence type="ECO:0000259" key="2">
    <source>
        <dbReference type="Pfam" id="PF13525"/>
    </source>
</evidence>
<evidence type="ECO:0000313" key="3">
    <source>
        <dbReference type="EMBL" id="RTY39404.1"/>
    </source>
</evidence>
<dbReference type="AlphaFoldDB" id="A0A3S0NB64"/>
<organism evidence="3 4">
    <name type="scientific">Chlorobium phaeovibrioides</name>
    <dbReference type="NCBI Taxonomy" id="1094"/>
    <lineage>
        <taxon>Bacteria</taxon>
        <taxon>Pseudomonadati</taxon>
        <taxon>Chlorobiota</taxon>
        <taxon>Chlorobiia</taxon>
        <taxon>Chlorobiales</taxon>
        <taxon>Chlorobiaceae</taxon>
        <taxon>Chlorobium/Pelodictyon group</taxon>
        <taxon>Chlorobium</taxon>
    </lineage>
</organism>
<evidence type="ECO:0000313" key="4">
    <source>
        <dbReference type="Proteomes" id="UP000279908"/>
    </source>
</evidence>
<dbReference type="Gene3D" id="1.25.40.10">
    <property type="entry name" value="Tetratricopeptide repeat domain"/>
    <property type="match status" value="1"/>
</dbReference>
<dbReference type="Proteomes" id="UP000279908">
    <property type="component" value="Unassembled WGS sequence"/>
</dbReference>
<feature type="domain" description="Outer membrane lipoprotein BamD-like" evidence="2">
    <location>
        <begin position="36"/>
        <end position="256"/>
    </location>
</feature>
<accession>A0A3S0NB64</accession>
<proteinExistence type="predicted"/>
<dbReference type="RefSeq" id="WP_126383521.1">
    <property type="nucleotide sequence ID" value="NZ_RXYK01000002.1"/>
</dbReference>